<evidence type="ECO:0000256" key="1">
    <source>
        <dbReference type="ARBA" id="ARBA00006787"/>
    </source>
</evidence>
<name>A0A840PY51_9PSEU</name>
<protein>
    <recommendedName>
        <fullName evidence="4">Dioxygenase</fullName>
        <ecNumber evidence="4">1.13.11.-</ecNumber>
    </recommendedName>
</protein>
<dbReference type="Pfam" id="PF03055">
    <property type="entry name" value="RPE65"/>
    <property type="match status" value="1"/>
</dbReference>
<evidence type="ECO:0000313" key="6">
    <source>
        <dbReference type="Proteomes" id="UP000584374"/>
    </source>
</evidence>
<evidence type="ECO:0000256" key="4">
    <source>
        <dbReference type="RuleBase" id="RU364048"/>
    </source>
</evidence>
<evidence type="ECO:0000256" key="2">
    <source>
        <dbReference type="ARBA" id="ARBA00022723"/>
    </source>
</evidence>
<keyword evidence="6" id="KW-1185">Reference proteome</keyword>
<dbReference type="EMBL" id="JACHIW010000001">
    <property type="protein sequence ID" value="MBB5153236.1"/>
    <property type="molecule type" value="Genomic_DNA"/>
</dbReference>
<proteinExistence type="inferred from homology"/>
<comment type="caution">
    <text evidence="5">The sequence shown here is derived from an EMBL/GenBank/DDBJ whole genome shotgun (WGS) entry which is preliminary data.</text>
</comment>
<keyword evidence="4 5" id="KW-0223">Dioxygenase</keyword>
<sequence length="72" mass="8053">MSNPFMQGNCAPVRQEYTRTDLPVIGEIPAHLVGRYLRNGPNPISEIDPDTYNWFMGDGMVHGIRLTPLQPG</sequence>
<reference evidence="5 6" key="1">
    <citation type="submission" date="2020-08" db="EMBL/GenBank/DDBJ databases">
        <title>Sequencing the genomes of 1000 actinobacteria strains.</title>
        <authorList>
            <person name="Klenk H.-P."/>
        </authorList>
    </citation>
    <scope>NUCLEOTIDE SEQUENCE [LARGE SCALE GENOMIC DNA]</scope>
    <source>
        <strain evidence="5 6">DSM 45584</strain>
    </source>
</reference>
<dbReference type="Proteomes" id="UP000584374">
    <property type="component" value="Unassembled WGS sequence"/>
</dbReference>
<dbReference type="GO" id="GO:0046872">
    <property type="term" value="F:metal ion binding"/>
    <property type="evidence" value="ECO:0007669"/>
    <property type="project" value="UniProtKB-KW"/>
</dbReference>
<dbReference type="GO" id="GO:0016702">
    <property type="term" value="F:oxidoreductase activity, acting on single donors with incorporation of molecular oxygen, incorporation of two atoms of oxygen"/>
    <property type="evidence" value="ECO:0007669"/>
    <property type="project" value="InterPro"/>
</dbReference>
<keyword evidence="3 4" id="KW-0408">Iron</keyword>
<keyword evidence="2 4" id="KW-0479">Metal-binding</keyword>
<evidence type="ECO:0000256" key="3">
    <source>
        <dbReference type="ARBA" id="ARBA00023004"/>
    </source>
</evidence>
<comment type="similarity">
    <text evidence="1 4">Belongs to the carotenoid oxygenase family.</text>
</comment>
<dbReference type="InterPro" id="IPR004294">
    <property type="entry name" value="Carotenoid_Oase"/>
</dbReference>
<evidence type="ECO:0000313" key="5">
    <source>
        <dbReference type="EMBL" id="MBB5153236.1"/>
    </source>
</evidence>
<comment type="cofactor">
    <cofactor evidence="4">
        <name>Fe(2+)</name>
        <dbReference type="ChEBI" id="CHEBI:29033"/>
    </cofactor>
    <text evidence="4">Binds 1 Fe(2+) ion per subunit.</text>
</comment>
<gene>
    <name evidence="5" type="ORF">BJ970_000770</name>
</gene>
<keyword evidence="4" id="KW-0560">Oxidoreductase</keyword>
<organism evidence="5 6">
    <name type="scientific">Saccharopolyspora phatthalungensis</name>
    <dbReference type="NCBI Taxonomy" id="664693"/>
    <lineage>
        <taxon>Bacteria</taxon>
        <taxon>Bacillati</taxon>
        <taxon>Actinomycetota</taxon>
        <taxon>Actinomycetes</taxon>
        <taxon>Pseudonocardiales</taxon>
        <taxon>Pseudonocardiaceae</taxon>
        <taxon>Saccharopolyspora</taxon>
    </lineage>
</organism>
<dbReference type="AlphaFoldDB" id="A0A840PY51"/>
<dbReference type="EC" id="1.13.11.-" evidence="4"/>
<accession>A0A840PY51</accession>